<evidence type="ECO:0000313" key="2">
    <source>
        <dbReference type="EMBL" id="DAD33210.1"/>
    </source>
</evidence>
<feature type="compositionally biased region" description="Low complexity" evidence="1">
    <location>
        <begin position="88"/>
        <end position="103"/>
    </location>
</feature>
<name>A0A822YKU2_NELNU</name>
<comment type="caution">
    <text evidence="2">The sequence shown here is derived from an EMBL/GenBank/DDBJ whole genome shotgun (WGS) entry which is preliminary data.</text>
</comment>
<feature type="compositionally biased region" description="Polar residues" evidence="1">
    <location>
        <begin position="76"/>
        <end position="86"/>
    </location>
</feature>
<feature type="region of interest" description="Disordered" evidence="1">
    <location>
        <begin position="125"/>
        <end position="155"/>
    </location>
</feature>
<dbReference type="AlphaFoldDB" id="A0A822YKU2"/>
<organism evidence="2 3">
    <name type="scientific">Nelumbo nucifera</name>
    <name type="common">Sacred lotus</name>
    <dbReference type="NCBI Taxonomy" id="4432"/>
    <lineage>
        <taxon>Eukaryota</taxon>
        <taxon>Viridiplantae</taxon>
        <taxon>Streptophyta</taxon>
        <taxon>Embryophyta</taxon>
        <taxon>Tracheophyta</taxon>
        <taxon>Spermatophyta</taxon>
        <taxon>Magnoliopsida</taxon>
        <taxon>Proteales</taxon>
        <taxon>Nelumbonaceae</taxon>
        <taxon>Nelumbo</taxon>
    </lineage>
</organism>
<keyword evidence="3" id="KW-1185">Reference proteome</keyword>
<protein>
    <submittedName>
        <fullName evidence="2">Uncharacterized protein</fullName>
    </submittedName>
</protein>
<gene>
    <name evidence="2" type="ORF">HUJ06_012061</name>
</gene>
<feature type="compositionally biased region" description="Low complexity" evidence="1">
    <location>
        <begin position="268"/>
        <end position="277"/>
    </location>
</feature>
<feature type="compositionally biased region" description="Basic residues" evidence="1">
    <location>
        <begin position="284"/>
        <end position="294"/>
    </location>
</feature>
<dbReference type="Proteomes" id="UP000607653">
    <property type="component" value="Unassembled WGS sequence"/>
</dbReference>
<sequence>MASSEWETVIREKKHSPIIPNNCRALVARRDPNNAPKSPLSYFISITIHTKKSRALGDSLPKLRIKVPKLIGRTIQKSCQSSTGGVDTSRNNNTTKTSNNPRKLFTSKAASLISNVFGSKKSEATFADESEHSDSSSDDNGGNIDNVSRNAEEIRSGRSGDKLLSIFHKLEDDSGSSHTKSMSSINSLNSGELSFFPEPRSPIWDFRNSGGNLENEDQWQSAKTTKETGLNPKNAQQTCAACKLPLKAPNSFLGFLNRSTPLNFIKNKNNINANSDNHLGRDRHSGKKGRKSRNSFRPLARFKINGKVDKKFSMGKQATRVDETDDESEKELCKKKILMGERCRPLNISDSLH</sequence>
<dbReference type="EMBL" id="DUZY01000003">
    <property type="protein sequence ID" value="DAD33210.1"/>
    <property type="molecule type" value="Genomic_DNA"/>
</dbReference>
<feature type="region of interest" description="Disordered" evidence="1">
    <location>
        <begin position="268"/>
        <end position="298"/>
    </location>
</feature>
<accession>A0A822YKU2</accession>
<reference evidence="2 3" key="1">
    <citation type="journal article" date="2020" name="Mol. Biol. Evol.">
        <title>Distinct Expression and Methylation Patterns for Genes with Different Fates following a Single Whole-Genome Duplication in Flowering Plants.</title>
        <authorList>
            <person name="Shi T."/>
            <person name="Rahmani R.S."/>
            <person name="Gugger P.F."/>
            <person name="Wang M."/>
            <person name="Li H."/>
            <person name="Zhang Y."/>
            <person name="Li Z."/>
            <person name="Wang Q."/>
            <person name="Van de Peer Y."/>
            <person name="Marchal K."/>
            <person name="Chen J."/>
        </authorList>
    </citation>
    <scope>NUCLEOTIDE SEQUENCE [LARGE SCALE GENOMIC DNA]</scope>
    <source>
        <tissue evidence="2">Leaf</tissue>
    </source>
</reference>
<feature type="region of interest" description="Disordered" evidence="1">
    <location>
        <begin position="76"/>
        <end position="105"/>
    </location>
</feature>
<proteinExistence type="predicted"/>
<evidence type="ECO:0000256" key="1">
    <source>
        <dbReference type="SAM" id="MobiDB-lite"/>
    </source>
</evidence>
<evidence type="ECO:0000313" key="3">
    <source>
        <dbReference type="Proteomes" id="UP000607653"/>
    </source>
</evidence>